<dbReference type="InterPro" id="IPR036874">
    <property type="entry name" value="Carbonic_anhydrase_sf"/>
</dbReference>
<dbReference type="EMBL" id="JAOTPV010000015">
    <property type="protein sequence ID" value="KAJ4474840.1"/>
    <property type="molecule type" value="Genomic_DNA"/>
</dbReference>
<keyword evidence="5 8" id="KW-0456">Lyase</keyword>
<dbReference type="InterPro" id="IPR001765">
    <property type="entry name" value="Carbonic_anhydrase"/>
</dbReference>
<keyword evidence="10" id="KW-1185">Reference proteome</keyword>
<dbReference type="EC" id="4.2.1.1" evidence="2 8"/>
<evidence type="ECO:0000256" key="6">
    <source>
        <dbReference type="ARBA" id="ARBA00048348"/>
    </source>
</evidence>
<organism evidence="9 10">
    <name type="scientific">Lentinula aciculospora</name>
    <dbReference type="NCBI Taxonomy" id="153920"/>
    <lineage>
        <taxon>Eukaryota</taxon>
        <taxon>Fungi</taxon>
        <taxon>Dikarya</taxon>
        <taxon>Basidiomycota</taxon>
        <taxon>Agaricomycotina</taxon>
        <taxon>Agaricomycetes</taxon>
        <taxon>Agaricomycetidae</taxon>
        <taxon>Agaricales</taxon>
        <taxon>Marasmiineae</taxon>
        <taxon>Omphalotaceae</taxon>
        <taxon>Lentinula</taxon>
    </lineage>
</organism>
<feature type="binding site" evidence="7">
    <location>
        <position position="38"/>
    </location>
    <ligand>
        <name>Zn(2+)</name>
        <dbReference type="ChEBI" id="CHEBI:29105"/>
    </ligand>
</feature>
<keyword evidence="4 7" id="KW-0862">Zinc</keyword>
<protein>
    <recommendedName>
        <fullName evidence="2 8">Carbonic anhydrase</fullName>
        <ecNumber evidence="2 8">4.2.1.1</ecNumber>
    </recommendedName>
    <alternativeName>
        <fullName evidence="8">Carbonate dehydratase</fullName>
    </alternativeName>
</protein>
<dbReference type="Proteomes" id="UP001150266">
    <property type="component" value="Unassembled WGS sequence"/>
</dbReference>
<gene>
    <name evidence="9" type="ORF">J3R30DRAFT_3671458</name>
</gene>
<accession>A0A9W9A588</accession>
<dbReference type="GO" id="GO:0004089">
    <property type="term" value="F:carbonate dehydratase activity"/>
    <property type="evidence" value="ECO:0007669"/>
    <property type="project" value="UniProtKB-UniRule"/>
</dbReference>
<evidence type="ECO:0000313" key="9">
    <source>
        <dbReference type="EMBL" id="KAJ4474840.1"/>
    </source>
</evidence>
<evidence type="ECO:0000313" key="10">
    <source>
        <dbReference type="Proteomes" id="UP001150266"/>
    </source>
</evidence>
<dbReference type="SMART" id="SM00947">
    <property type="entry name" value="Pro_CA"/>
    <property type="match status" value="1"/>
</dbReference>
<feature type="binding site" evidence="7">
    <location>
        <position position="97"/>
    </location>
    <ligand>
        <name>Zn(2+)</name>
        <dbReference type="ChEBI" id="CHEBI:29105"/>
    </ligand>
</feature>
<dbReference type="Pfam" id="PF00484">
    <property type="entry name" value="Pro_CA"/>
    <property type="match status" value="1"/>
</dbReference>
<dbReference type="PANTHER" id="PTHR11002:SF76">
    <property type="entry name" value="CARBONIC ANHYDRASE"/>
    <property type="match status" value="1"/>
</dbReference>
<evidence type="ECO:0000256" key="7">
    <source>
        <dbReference type="PIRSR" id="PIRSR601765-1"/>
    </source>
</evidence>
<evidence type="ECO:0000256" key="8">
    <source>
        <dbReference type="RuleBase" id="RU003956"/>
    </source>
</evidence>
<dbReference type="GO" id="GO:0034599">
    <property type="term" value="P:cellular response to oxidative stress"/>
    <property type="evidence" value="ECO:0007669"/>
    <property type="project" value="TreeGrafter"/>
</dbReference>
<dbReference type="Gene3D" id="3.40.1050.10">
    <property type="entry name" value="Carbonic anhydrase"/>
    <property type="match status" value="1"/>
</dbReference>
<comment type="caution">
    <text evidence="9">The sequence shown here is derived from an EMBL/GenBank/DDBJ whole genome shotgun (WGS) entry which is preliminary data.</text>
</comment>
<evidence type="ECO:0000256" key="4">
    <source>
        <dbReference type="ARBA" id="ARBA00022833"/>
    </source>
</evidence>
<dbReference type="OrthoDB" id="10248475at2759"/>
<dbReference type="GO" id="GO:0071244">
    <property type="term" value="P:cellular response to carbon dioxide"/>
    <property type="evidence" value="ECO:0007669"/>
    <property type="project" value="TreeGrafter"/>
</dbReference>
<sequence length="221" mass="24097">MPHHSAIAQMLSGVDEMDPGFFHNSQQGQRPHTLWIGCGDSRVPETVISGAKPGDILVNRNIGNQVRFDDDSMLAVLTFAVEVLGVEHVIVCGHTGCGAVEASFNASKSKSFTPTQPHNTFPGYPAESSLNRWLASLAILITSLRVSSVPDDEALSFLVRENVKVQVDNLCQTEVIKNVWKNGGSPQGKEVWVHGWVYDIGLGRIRDLEISRGPEPTEKAL</sequence>
<dbReference type="AlphaFoldDB" id="A0A9W9A588"/>
<feature type="binding site" evidence="7">
    <location>
        <position position="94"/>
    </location>
    <ligand>
        <name>Zn(2+)</name>
        <dbReference type="ChEBI" id="CHEBI:29105"/>
    </ligand>
</feature>
<dbReference type="PANTHER" id="PTHR11002">
    <property type="entry name" value="CARBONIC ANHYDRASE"/>
    <property type="match status" value="1"/>
</dbReference>
<keyword evidence="3 7" id="KW-0479">Metal-binding</keyword>
<comment type="function">
    <text evidence="8">Reversible hydration of carbon dioxide.</text>
</comment>
<proteinExistence type="inferred from homology"/>
<reference evidence="9" key="1">
    <citation type="submission" date="2022-08" db="EMBL/GenBank/DDBJ databases">
        <title>A Global Phylogenomic Analysis of the Shiitake Genus Lentinula.</title>
        <authorList>
            <consortium name="DOE Joint Genome Institute"/>
            <person name="Sierra-Patev S."/>
            <person name="Min B."/>
            <person name="Naranjo-Ortiz M."/>
            <person name="Looney B."/>
            <person name="Konkel Z."/>
            <person name="Slot J.C."/>
            <person name="Sakamoto Y."/>
            <person name="Steenwyk J.L."/>
            <person name="Rokas A."/>
            <person name="Carro J."/>
            <person name="Camarero S."/>
            <person name="Ferreira P."/>
            <person name="Molpeceres G."/>
            <person name="Ruiz-Duenas F.J."/>
            <person name="Serrano A."/>
            <person name="Henrissat B."/>
            <person name="Drula E."/>
            <person name="Hughes K.W."/>
            <person name="Mata J.L."/>
            <person name="Ishikawa N.K."/>
            <person name="Vargas-Isla R."/>
            <person name="Ushijima S."/>
            <person name="Smith C.A."/>
            <person name="Ahrendt S."/>
            <person name="Andreopoulos W."/>
            <person name="He G."/>
            <person name="Labutti K."/>
            <person name="Lipzen A."/>
            <person name="Ng V."/>
            <person name="Riley R."/>
            <person name="Sandor L."/>
            <person name="Barry K."/>
            <person name="Martinez A.T."/>
            <person name="Xiao Y."/>
            <person name="Gibbons J.G."/>
            <person name="Terashima K."/>
            <person name="Grigoriev I.V."/>
            <person name="Hibbett D.S."/>
        </authorList>
    </citation>
    <scope>NUCLEOTIDE SEQUENCE</scope>
    <source>
        <strain evidence="9">JLM2183</strain>
    </source>
</reference>
<evidence type="ECO:0000256" key="5">
    <source>
        <dbReference type="ARBA" id="ARBA00023239"/>
    </source>
</evidence>
<evidence type="ECO:0000256" key="2">
    <source>
        <dbReference type="ARBA" id="ARBA00012925"/>
    </source>
</evidence>
<name>A0A9W9A588_9AGAR</name>
<feature type="binding site" evidence="7">
    <location>
        <position position="40"/>
    </location>
    <ligand>
        <name>Zn(2+)</name>
        <dbReference type="ChEBI" id="CHEBI:29105"/>
    </ligand>
</feature>
<dbReference type="GO" id="GO:0008270">
    <property type="term" value="F:zinc ion binding"/>
    <property type="evidence" value="ECO:0007669"/>
    <property type="project" value="UniProtKB-UniRule"/>
</dbReference>
<dbReference type="SUPFAM" id="SSF53056">
    <property type="entry name" value="beta-carbonic anhydrase, cab"/>
    <property type="match status" value="1"/>
</dbReference>
<evidence type="ECO:0000256" key="1">
    <source>
        <dbReference type="ARBA" id="ARBA00006217"/>
    </source>
</evidence>
<evidence type="ECO:0000256" key="3">
    <source>
        <dbReference type="ARBA" id="ARBA00022723"/>
    </source>
</evidence>
<comment type="cofactor">
    <cofactor evidence="7">
        <name>Zn(2+)</name>
        <dbReference type="ChEBI" id="CHEBI:29105"/>
    </cofactor>
    <text evidence="7">Binds 1 zinc ion per subunit.</text>
</comment>
<comment type="similarity">
    <text evidence="1 8">Belongs to the beta-class carbonic anhydrase family.</text>
</comment>
<comment type="catalytic activity">
    <reaction evidence="6 8">
        <text>hydrogencarbonate + H(+) = CO2 + H2O</text>
        <dbReference type="Rhea" id="RHEA:10748"/>
        <dbReference type="ChEBI" id="CHEBI:15377"/>
        <dbReference type="ChEBI" id="CHEBI:15378"/>
        <dbReference type="ChEBI" id="CHEBI:16526"/>
        <dbReference type="ChEBI" id="CHEBI:17544"/>
        <dbReference type="EC" id="4.2.1.1"/>
    </reaction>
</comment>